<evidence type="ECO:0000313" key="1">
    <source>
        <dbReference type="EMBL" id="CAB3758536.1"/>
    </source>
</evidence>
<sequence>MVALTFMPSRARLAGDAPRGGLCEFFATLSVTPWPPLFSTRHISIGGASQAGKRPRRVTCGRTCQHKPEVGYVG</sequence>
<dbReference type="Proteomes" id="UP000494363">
    <property type="component" value="Unassembled WGS sequence"/>
</dbReference>
<accession>A0A6J5DZX9</accession>
<dbReference type="AlphaFoldDB" id="A0A6J5DZX9"/>
<evidence type="ECO:0000313" key="2">
    <source>
        <dbReference type="Proteomes" id="UP000494363"/>
    </source>
</evidence>
<gene>
    <name evidence="1" type="ORF">LMG29542_03367</name>
</gene>
<protein>
    <submittedName>
        <fullName evidence="1">Uncharacterized protein</fullName>
    </submittedName>
</protein>
<organism evidence="1 2">
    <name type="scientific">Paraburkholderia humisilvae</name>
    <dbReference type="NCBI Taxonomy" id="627669"/>
    <lineage>
        <taxon>Bacteria</taxon>
        <taxon>Pseudomonadati</taxon>
        <taxon>Pseudomonadota</taxon>
        <taxon>Betaproteobacteria</taxon>
        <taxon>Burkholderiales</taxon>
        <taxon>Burkholderiaceae</taxon>
        <taxon>Paraburkholderia</taxon>
    </lineage>
</organism>
<dbReference type="EMBL" id="CADIKH010000014">
    <property type="protein sequence ID" value="CAB3758536.1"/>
    <property type="molecule type" value="Genomic_DNA"/>
</dbReference>
<proteinExistence type="predicted"/>
<keyword evidence="2" id="KW-1185">Reference proteome</keyword>
<reference evidence="1 2" key="1">
    <citation type="submission" date="2020-04" db="EMBL/GenBank/DDBJ databases">
        <authorList>
            <person name="De Canck E."/>
        </authorList>
    </citation>
    <scope>NUCLEOTIDE SEQUENCE [LARGE SCALE GENOMIC DNA]</scope>
    <source>
        <strain evidence="1 2">LMG 29542</strain>
    </source>
</reference>
<name>A0A6J5DZX9_9BURK</name>